<evidence type="ECO:0000313" key="2">
    <source>
        <dbReference type="Proteomes" id="UP001156706"/>
    </source>
</evidence>
<organism evidence="1 2">
    <name type="scientific">Chitinimonas prasina</name>
    <dbReference type="NCBI Taxonomy" id="1434937"/>
    <lineage>
        <taxon>Bacteria</taxon>
        <taxon>Pseudomonadati</taxon>
        <taxon>Pseudomonadota</taxon>
        <taxon>Betaproteobacteria</taxon>
        <taxon>Neisseriales</taxon>
        <taxon>Chitinibacteraceae</taxon>
        <taxon>Chitinimonas</taxon>
    </lineage>
</organism>
<dbReference type="Proteomes" id="UP001156706">
    <property type="component" value="Unassembled WGS sequence"/>
</dbReference>
<name>A0ABQ5YB38_9NEIS</name>
<proteinExistence type="predicted"/>
<comment type="caution">
    <text evidence="1">The sequence shown here is derived from an EMBL/GenBank/DDBJ whole genome shotgun (WGS) entry which is preliminary data.</text>
</comment>
<dbReference type="EMBL" id="BSOG01000001">
    <property type="protein sequence ID" value="GLR12167.1"/>
    <property type="molecule type" value="Genomic_DNA"/>
</dbReference>
<sequence>MANARQNNMTPAEAHELLQMHSGRHSDTNHPKWEFGFLGSLRPYSGLRVENFHEVMACLKVLANELGSGALCDRELIAAIWGICHLGRAWGVEPGGMLRSNKLIPSEQLDRLSSWITQISYAAFCLLDGCGTDVAFEHYDEWEA</sequence>
<protein>
    <submittedName>
        <fullName evidence="1">Uncharacterized protein</fullName>
    </submittedName>
</protein>
<gene>
    <name evidence="1" type="ORF">GCM10007907_09570</name>
</gene>
<reference evidence="2" key="1">
    <citation type="journal article" date="2019" name="Int. J. Syst. Evol. Microbiol.">
        <title>The Global Catalogue of Microorganisms (GCM) 10K type strain sequencing project: providing services to taxonomists for standard genome sequencing and annotation.</title>
        <authorList>
            <consortium name="The Broad Institute Genomics Platform"/>
            <consortium name="The Broad Institute Genome Sequencing Center for Infectious Disease"/>
            <person name="Wu L."/>
            <person name="Ma J."/>
        </authorList>
    </citation>
    <scope>NUCLEOTIDE SEQUENCE [LARGE SCALE GENOMIC DNA]</scope>
    <source>
        <strain evidence="2">NBRC 110044</strain>
    </source>
</reference>
<dbReference type="RefSeq" id="WP_284195301.1">
    <property type="nucleotide sequence ID" value="NZ_BSOG01000001.1"/>
</dbReference>
<keyword evidence="2" id="KW-1185">Reference proteome</keyword>
<accession>A0ABQ5YB38</accession>
<evidence type="ECO:0000313" key="1">
    <source>
        <dbReference type="EMBL" id="GLR12167.1"/>
    </source>
</evidence>